<dbReference type="RefSeq" id="WP_009335711.1">
    <property type="nucleotide sequence ID" value="NZ_MBRJ01000041.1"/>
</dbReference>
<comment type="caution">
    <text evidence="1">The sequence shown here is derived from an EMBL/GenBank/DDBJ whole genome shotgun (WGS) entry which is preliminary data.</text>
</comment>
<accession>A0ABX3CM51</accession>
<protein>
    <submittedName>
        <fullName evidence="1">Uncharacterized protein</fullName>
    </submittedName>
</protein>
<reference evidence="1 2" key="1">
    <citation type="submission" date="2016-07" db="EMBL/GenBank/DDBJ databases">
        <title>Bacillus oceanisediminis whole genome.</title>
        <authorList>
            <person name="Pal Y."/>
            <person name="Verma A."/>
            <person name="Mual P."/>
            <person name="Srinivasan K."/>
        </authorList>
    </citation>
    <scope>NUCLEOTIDE SEQUENCE [LARGE SCALE GENOMIC DNA]</scope>
    <source>
        <strain evidence="1 2">Bhandara28</strain>
    </source>
</reference>
<organism evidence="1 2">
    <name type="scientific">Cytobacillus oceanisediminis</name>
    <dbReference type="NCBI Taxonomy" id="665099"/>
    <lineage>
        <taxon>Bacteria</taxon>
        <taxon>Bacillati</taxon>
        <taxon>Bacillota</taxon>
        <taxon>Bacilli</taxon>
        <taxon>Bacillales</taxon>
        <taxon>Bacillaceae</taxon>
        <taxon>Cytobacillus</taxon>
    </lineage>
</organism>
<keyword evidence="2" id="KW-1185">Reference proteome</keyword>
<name>A0ABX3CM51_9BACI</name>
<proteinExistence type="predicted"/>
<evidence type="ECO:0000313" key="1">
    <source>
        <dbReference type="EMBL" id="OHX44568.1"/>
    </source>
</evidence>
<gene>
    <name evidence="1" type="ORF">BBV17_25420</name>
</gene>
<dbReference type="EMBL" id="MBRJ01000041">
    <property type="protein sequence ID" value="OHX44568.1"/>
    <property type="molecule type" value="Genomic_DNA"/>
</dbReference>
<dbReference type="Proteomes" id="UP000180194">
    <property type="component" value="Unassembled WGS sequence"/>
</dbReference>
<evidence type="ECO:0000313" key="2">
    <source>
        <dbReference type="Proteomes" id="UP000180194"/>
    </source>
</evidence>
<sequence>MKAIFSTEKVKYELNKSGYSRNGHFVQGEVRLKQLSIGLPSIIEVKVNKYVQVIRTDIVTDIDVCPAYFKMMMSTEVHPYKISVIREDGDIVKLMKIGTEIEVREWISKKYPGEEISYRIAPIPVSKKGAS</sequence>